<dbReference type="PIRSF" id="PIRSF000521">
    <property type="entry name" value="Transaminase_4ab_Lys_Orn"/>
    <property type="match status" value="1"/>
</dbReference>
<dbReference type="InterPro" id="IPR050103">
    <property type="entry name" value="Class-III_PLP-dep_AT"/>
</dbReference>
<dbReference type="Proteomes" id="UP000000771">
    <property type="component" value="Chromosome"/>
</dbReference>
<dbReference type="OrthoDB" id="9801052at2"/>
<evidence type="ECO:0000256" key="15">
    <source>
        <dbReference type="ARBA" id="ARBA00050054"/>
    </source>
</evidence>
<evidence type="ECO:0000256" key="5">
    <source>
        <dbReference type="ARBA" id="ARBA00012876"/>
    </source>
</evidence>
<dbReference type="STRING" id="525909.Afer_0700"/>
<evidence type="ECO:0000256" key="10">
    <source>
        <dbReference type="ARBA" id="ARBA00029760"/>
    </source>
</evidence>
<dbReference type="InterPro" id="IPR015421">
    <property type="entry name" value="PyrdxlP-dep_Trfase_major"/>
</dbReference>
<evidence type="ECO:0000256" key="6">
    <source>
        <dbReference type="ARBA" id="ARBA00012912"/>
    </source>
</evidence>
<evidence type="ECO:0000256" key="3">
    <source>
        <dbReference type="ARBA" id="ARBA00005176"/>
    </source>
</evidence>
<dbReference type="SUPFAM" id="SSF53383">
    <property type="entry name" value="PLP-dependent transferases"/>
    <property type="match status" value="1"/>
</dbReference>
<dbReference type="Pfam" id="PF00202">
    <property type="entry name" value="Aminotran_3"/>
    <property type="match status" value="1"/>
</dbReference>
<keyword evidence="9 16" id="KW-0663">Pyridoxal phosphate</keyword>
<evidence type="ECO:0000256" key="16">
    <source>
        <dbReference type="RuleBase" id="RU003560"/>
    </source>
</evidence>
<dbReference type="EC" id="2.6.1.19" evidence="6"/>
<evidence type="ECO:0000256" key="8">
    <source>
        <dbReference type="ARBA" id="ARBA00022679"/>
    </source>
</evidence>
<dbReference type="CDD" id="cd00610">
    <property type="entry name" value="OAT_like"/>
    <property type="match status" value="1"/>
</dbReference>
<comment type="similarity">
    <text evidence="4 16">Belongs to the class-III pyridoxal-phosphate-dependent aminotransferase family.</text>
</comment>
<gene>
    <name evidence="17" type="ordered locus">Afer_0700</name>
</gene>
<dbReference type="PROSITE" id="PS00600">
    <property type="entry name" value="AA_TRANSFER_CLASS_3"/>
    <property type="match status" value="1"/>
</dbReference>
<dbReference type="InterPro" id="IPR049704">
    <property type="entry name" value="Aminotrans_3_PPA_site"/>
</dbReference>
<evidence type="ECO:0000256" key="9">
    <source>
        <dbReference type="ARBA" id="ARBA00022898"/>
    </source>
</evidence>
<evidence type="ECO:0000256" key="11">
    <source>
        <dbReference type="ARBA" id="ARBA00030204"/>
    </source>
</evidence>
<organism evidence="17 18">
    <name type="scientific">Acidimicrobium ferrooxidans (strain DSM 10331 / JCM 15462 / NBRC 103882 / ICP)</name>
    <dbReference type="NCBI Taxonomy" id="525909"/>
    <lineage>
        <taxon>Bacteria</taxon>
        <taxon>Bacillati</taxon>
        <taxon>Actinomycetota</taxon>
        <taxon>Acidimicrobiia</taxon>
        <taxon>Acidimicrobiales</taxon>
        <taxon>Acidimicrobiaceae</taxon>
        <taxon>Acidimicrobium</taxon>
    </lineage>
</organism>
<dbReference type="HOGENOM" id="CLU_016922_10_0_11"/>
<dbReference type="FunFam" id="3.40.640.10:FF:000013">
    <property type="entry name" value="4-aminobutyrate aminotransferase"/>
    <property type="match status" value="1"/>
</dbReference>
<dbReference type="GO" id="GO:0042802">
    <property type="term" value="F:identical protein binding"/>
    <property type="evidence" value="ECO:0007669"/>
    <property type="project" value="TreeGrafter"/>
</dbReference>
<keyword evidence="8 17" id="KW-0808">Transferase</keyword>
<dbReference type="Gene3D" id="3.90.1150.10">
    <property type="entry name" value="Aspartate Aminotransferase, domain 1"/>
    <property type="match status" value="1"/>
</dbReference>
<evidence type="ECO:0000256" key="4">
    <source>
        <dbReference type="ARBA" id="ARBA00008954"/>
    </source>
</evidence>
<dbReference type="Gene3D" id="3.40.640.10">
    <property type="entry name" value="Type I PLP-dependent aspartate aminotransferase-like (Major domain)"/>
    <property type="match status" value="1"/>
</dbReference>
<evidence type="ECO:0000313" key="17">
    <source>
        <dbReference type="EMBL" id="ACU53650.1"/>
    </source>
</evidence>
<accession>C7LY42</accession>
<comment type="catalytic activity">
    <reaction evidence="1">
        <text>(S)-3-amino-2-methylpropanoate + 2-oxoglutarate = 2-methyl-3-oxopropanoate + L-glutamate</text>
        <dbReference type="Rhea" id="RHEA:13993"/>
        <dbReference type="ChEBI" id="CHEBI:16810"/>
        <dbReference type="ChEBI" id="CHEBI:29985"/>
        <dbReference type="ChEBI" id="CHEBI:57700"/>
        <dbReference type="ChEBI" id="CHEBI:58655"/>
        <dbReference type="EC" id="2.6.1.22"/>
    </reaction>
</comment>
<dbReference type="InterPro" id="IPR015424">
    <property type="entry name" value="PyrdxlP-dep_Trfase"/>
</dbReference>
<dbReference type="KEGG" id="afo:Afer_0700"/>
<evidence type="ECO:0000256" key="13">
    <source>
        <dbReference type="ARBA" id="ARBA00031787"/>
    </source>
</evidence>
<sequence length="421" mass="44675">MGRLAPVWSKVSPITVTHGRGARVWDTNGQAWLDMTAGIAVTSTGHAHPKVAEAIARQAERFIHAQVNIYTHDLLQPLADALDAITPDGIDTFFFSNSGAEATEAAVKLARQATKRPNVIVFQGSFHGRTAQAMAMTTSRTGYRAGYMPLPAGVFVSLFPGFPRSSRVGDEVSVDEALDYLDYLLASQTAPAETAAVVIEPVLGEGGYIPAPAAFLTGVVERARAHGIVFVADEVQTGFGRTGRMFAVEHANVTPDILVMAKGIASGFPFSGIGASWELMERWPVGSHGGTYGGNPMGVAAALATIQVIQEEGLVDNAARRGAQLQASMERIAEKFECVSRVRGLGLMVGVELRDDAGRPDADLVGRVLAEMQASHRVLAMSAGTFGNIIRWMPPLVVSEAEIDEAAAAFEASLAHVLAQR</sequence>
<protein>
    <recommendedName>
        <fullName evidence="12">(S)-3-amino-2-methylpropionate transaminase</fullName>
        <ecNumber evidence="6">2.6.1.19</ecNumber>
        <ecNumber evidence="5">2.6.1.22</ecNumber>
    </recommendedName>
    <alternativeName>
        <fullName evidence="13">GABA aminotransferase</fullName>
    </alternativeName>
    <alternativeName>
        <fullName evidence="11">Gamma-amino-N-butyrate transaminase</fullName>
    </alternativeName>
    <alternativeName>
        <fullName evidence="15">Glutamate:succinic semialdehyde transaminase</fullName>
    </alternativeName>
    <alternativeName>
        <fullName evidence="10">L-AIBAT</fullName>
    </alternativeName>
</protein>
<dbReference type="AlphaFoldDB" id="C7LY42"/>
<reference evidence="17 18" key="1">
    <citation type="journal article" date="2009" name="Stand. Genomic Sci.">
        <title>Complete genome sequence of Acidimicrobium ferrooxidans type strain (ICP).</title>
        <authorList>
            <person name="Clum A."/>
            <person name="Nolan M."/>
            <person name="Lang E."/>
            <person name="Glavina Del Rio T."/>
            <person name="Tice H."/>
            <person name="Copeland A."/>
            <person name="Cheng J.F."/>
            <person name="Lucas S."/>
            <person name="Chen F."/>
            <person name="Bruce D."/>
            <person name="Goodwin L."/>
            <person name="Pitluck S."/>
            <person name="Ivanova N."/>
            <person name="Mavrommatis K."/>
            <person name="Mikhailova N."/>
            <person name="Pati A."/>
            <person name="Chen A."/>
            <person name="Palaniappan K."/>
            <person name="Goker M."/>
            <person name="Spring S."/>
            <person name="Land M."/>
            <person name="Hauser L."/>
            <person name="Chang Y.J."/>
            <person name="Jeffries C.C."/>
            <person name="Chain P."/>
            <person name="Bristow J."/>
            <person name="Eisen J.A."/>
            <person name="Markowitz V."/>
            <person name="Hugenholtz P."/>
            <person name="Kyrpides N.C."/>
            <person name="Klenk H.P."/>
            <person name="Lapidus A."/>
        </authorList>
    </citation>
    <scope>NUCLEOTIDE SEQUENCE [LARGE SCALE GENOMIC DNA]</scope>
    <source>
        <strain evidence="18">DSM 10331 / JCM 15462 / NBRC 103882 / ICP</strain>
    </source>
</reference>
<keyword evidence="7 17" id="KW-0032">Aminotransferase</keyword>
<evidence type="ECO:0000313" key="18">
    <source>
        <dbReference type="Proteomes" id="UP000000771"/>
    </source>
</evidence>
<dbReference type="PANTHER" id="PTHR11986:SF79">
    <property type="entry name" value="ACETYLORNITHINE AMINOTRANSFERASE, MITOCHONDRIAL"/>
    <property type="match status" value="1"/>
</dbReference>
<comment type="pathway">
    <text evidence="3">Amino-acid degradation; 4-aminobutanoate degradation.</text>
</comment>
<dbReference type="EC" id="2.6.1.22" evidence="5"/>
<evidence type="ECO:0000256" key="1">
    <source>
        <dbReference type="ARBA" id="ARBA00001750"/>
    </source>
</evidence>
<dbReference type="InterPro" id="IPR005814">
    <property type="entry name" value="Aminotrans_3"/>
</dbReference>
<dbReference type="RefSeq" id="WP_015798139.1">
    <property type="nucleotide sequence ID" value="NC_013124.1"/>
</dbReference>
<comment type="cofactor">
    <cofactor evidence="2">
        <name>pyridoxal 5'-phosphate</name>
        <dbReference type="ChEBI" id="CHEBI:597326"/>
    </cofactor>
</comment>
<dbReference type="GO" id="GO:0034386">
    <property type="term" value="F:4-aminobutyrate:2-oxoglutarate transaminase activity"/>
    <property type="evidence" value="ECO:0007669"/>
    <property type="project" value="UniProtKB-EC"/>
</dbReference>
<dbReference type="EMBL" id="CP001631">
    <property type="protein sequence ID" value="ACU53650.1"/>
    <property type="molecule type" value="Genomic_DNA"/>
</dbReference>
<evidence type="ECO:0000256" key="2">
    <source>
        <dbReference type="ARBA" id="ARBA00001933"/>
    </source>
</evidence>
<name>C7LY42_ACIFD</name>
<proteinExistence type="inferred from homology"/>
<dbReference type="GO" id="GO:0047298">
    <property type="term" value="F:(S)-3-amino-2-methylpropionate transaminase activity"/>
    <property type="evidence" value="ECO:0007669"/>
    <property type="project" value="UniProtKB-EC"/>
</dbReference>
<dbReference type="PANTHER" id="PTHR11986">
    <property type="entry name" value="AMINOTRANSFERASE CLASS III"/>
    <property type="match status" value="1"/>
</dbReference>
<evidence type="ECO:0000256" key="14">
    <source>
        <dbReference type="ARBA" id="ARBA00048021"/>
    </source>
</evidence>
<evidence type="ECO:0000256" key="12">
    <source>
        <dbReference type="ARBA" id="ARBA00030857"/>
    </source>
</evidence>
<evidence type="ECO:0000256" key="7">
    <source>
        <dbReference type="ARBA" id="ARBA00022576"/>
    </source>
</evidence>
<keyword evidence="18" id="KW-1185">Reference proteome</keyword>
<dbReference type="GO" id="GO:0030170">
    <property type="term" value="F:pyridoxal phosphate binding"/>
    <property type="evidence" value="ECO:0007669"/>
    <property type="project" value="InterPro"/>
</dbReference>
<dbReference type="eggNOG" id="COG0160">
    <property type="taxonomic scope" value="Bacteria"/>
</dbReference>
<dbReference type="InterPro" id="IPR015422">
    <property type="entry name" value="PyrdxlP-dep_Trfase_small"/>
</dbReference>
<comment type="catalytic activity">
    <reaction evidence="14">
        <text>4-aminobutanoate + 2-oxoglutarate = succinate semialdehyde + L-glutamate</text>
        <dbReference type="Rhea" id="RHEA:23352"/>
        <dbReference type="ChEBI" id="CHEBI:16810"/>
        <dbReference type="ChEBI" id="CHEBI:29985"/>
        <dbReference type="ChEBI" id="CHEBI:57706"/>
        <dbReference type="ChEBI" id="CHEBI:59888"/>
        <dbReference type="EC" id="2.6.1.19"/>
    </reaction>
</comment>